<dbReference type="GO" id="GO:0000981">
    <property type="term" value="F:DNA-binding transcription factor activity, RNA polymerase II-specific"/>
    <property type="evidence" value="ECO:0007669"/>
    <property type="project" value="TreeGrafter"/>
</dbReference>
<name>A0A1D2MMU1_ORCCI</name>
<dbReference type="PANTHER" id="PTHR24394">
    <property type="entry name" value="ZINC FINGER PROTEIN"/>
    <property type="match status" value="1"/>
</dbReference>
<evidence type="ECO:0000313" key="13">
    <source>
        <dbReference type="Proteomes" id="UP000094527"/>
    </source>
</evidence>
<dbReference type="Proteomes" id="UP000094527">
    <property type="component" value="Unassembled WGS sequence"/>
</dbReference>
<evidence type="ECO:0000313" key="12">
    <source>
        <dbReference type="EMBL" id="ODM94349.1"/>
    </source>
</evidence>
<proteinExistence type="predicted"/>
<feature type="domain" description="C2H2-type" evidence="11">
    <location>
        <begin position="481"/>
        <end position="509"/>
    </location>
</feature>
<dbReference type="Gene3D" id="3.30.160.60">
    <property type="entry name" value="Classic Zinc Finger"/>
    <property type="match status" value="6"/>
</dbReference>
<feature type="domain" description="C2H2-type" evidence="11">
    <location>
        <begin position="840"/>
        <end position="869"/>
    </location>
</feature>
<keyword evidence="7" id="KW-0804">Transcription</keyword>
<evidence type="ECO:0000256" key="1">
    <source>
        <dbReference type="ARBA" id="ARBA00004123"/>
    </source>
</evidence>
<dbReference type="OMA" id="KPPDSLC"/>
<keyword evidence="13" id="KW-1185">Reference proteome</keyword>
<sequence length="1002" mass="115580">METPWWSVQTLSPSGELAEEKSRPCFICAAAIQTCSKLDGGDDKNGEVNSSSTAQVSLKAFLKGVDVLCEALQIGRKPFTRRDDEWLRFAELDNFIKCICCGNCSSLLVNLVSLQDLILSTKKRLEGCVNVIENFIVDSAERSDGEIEYFDRSCIQFRKDVLTKFQERTQETEHKGDPQLLDISTTTSAATVDVTKLKCEGQNEPKARRSKRFNHPPTEKLDLGGEASNVIQIVKREDEEDESRNSQFKCSEDESCEGEDVQSSSSPINYENENEDSPNCGDENDEDSDFKNESENESESSSSSSEASEEEYIHEPKRYKSSRKDPLELRNITEPEPCSSQDQLLQPIKRGRGRPRKFPVTPVPVRKEPSKPKSESQPENRKKASKRYQKMWRTKDDLLQHGPCARPIQVLDADNGTMLYLHVKIQLQQPFLYCKHPKCDFYLKNVGNFGEQEAFLEMKRHVRDNHRKCFRNKVSGSEGGYCCCYCDKLFSTRALLYKHKGSHHPNEKPPDSLCEICGTSLQQKFLTPHVLTHKNEEEKLEISQIRRKRRPKQRNSSLTPKDEVEDEQESLKKPQKSERSVPLVRKTRGSSKRYQKLWKTRDEFLQHGPSARPILVVDSAKGEMSYLHVKIQLQKPFLYCRHPECDFSLNNVANFGEQAAFLEMKRHIRENHRKCFNSKVSGAEGGYCCYYCDSVFPTRAKLYKHTRSQHPAQKPPDSLCEICGRTLKQKSMFVHVQSHKNEEEKLETSQIRIGRRKRRRLGQNKTLVENGESEDEITEFRCDQCFKTFGSNIILRNHILTHIDVDLRKKYECDICHAKLTSPTGLKYHKQDVHSKVVYFKCSYCGRTFTKSQRTSYNSHVRLHTGEKPYQCSVCGEAFVSKHRLNVHEMSHEQVELQCEFCPKTFKNNQSFARHHQKQHSKLVSKRTRTIPRGGPQNVPFDQQPEPDFIGPKLAWPCEPCGKVYQYKSVLITHMKTKHKLFFPSNEDYPNQNILENCEYGQ</sequence>
<comment type="subcellular location">
    <subcellularLocation>
        <location evidence="1">Nucleus</location>
    </subcellularLocation>
</comment>
<dbReference type="OrthoDB" id="8117402at2759"/>
<feature type="domain" description="C2H2-type" evidence="11">
    <location>
        <begin position="780"/>
        <end position="802"/>
    </location>
</feature>
<feature type="compositionally biased region" description="Basic and acidic residues" evidence="10">
    <location>
        <begin position="195"/>
        <end position="207"/>
    </location>
</feature>
<comment type="caution">
    <text evidence="12">The sequence shown here is derived from an EMBL/GenBank/DDBJ whole genome shotgun (WGS) entry which is preliminary data.</text>
</comment>
<evidence type="ECO:0000256" key="10">
    <source>
        <dbReference type="SAM" id="MobiDB-lite"/>
    </source>
</evidence>
<feature type="domain" description="C2H2-type" evidence="11">
    <location>
        <begin position="956"/>
        <end position="984"/>
    </location>
</feature>
<dbReference type="PROSITE" id="PS00028">
    <property type="entry name" value="ZINC_FINGER_C2H2_1"/>
    <property type="match status" value="7"/>
</dbReference>
<dbReference type="InterPro" id="IPR013087">
    <property type="entry name" value="Znf_C2H2_type"/>
</dbReference>
<dbReference type="SUPFAM" id="SSF57667">
    <property type="entry name" value="beta-beta-alpha zinc fingers"/>
    <property type="match status" value="3"/>
</dbReference>
<feature type="domain" description="C2H2-type" evidence="11">
    <location>
        <begin position="687"/>
        <end position="715"/>
    </location>
</feature>
<protein>
    <submittedName>
        <fullName evidence="12">Putative zinc finger protein</fullName>
    </submittedName>
</protein>
<evidence type="ECO:0000256" key="3">
    <source>
        <dbReference type="ARBA" id="ARBA00022737"/>
    </source>
</evidence>
<dbReference type="Pfam" id="PF00096">
    <property type="entry name" value="zf-C2H2"/>
    <property type="match status" value="1"/>
</dbReference>
<keyword evidence="5" id="KW-0862">Zinc</keyword>
<dbReference type="AlphaFoldDB" id="A0A1D2MMU1"/>
<feature type="compositionally biased region" description="Basic and acidic residues" evidence="10">
    <location>
        <begin position="365"/>
        <end position="382"/>
    </location>
</feature>
<evidence type="ECO:0000256" key="8">
    <source>
        <dbReference type="ARBA" id="ARBA00023242"/>
    </source>
</evidence>
<feature type="region of interest" description="Disordered" evidence="10">
    <location>
        <begin position="195"/>
        <end position="388"/>
    </location>
</feature>
<dbReference type="PROSITE" id="PS50157">
    <property type="entry name" value="ZINC_FINGER_C2H2_2"/>
    <property type="match status" value="8"/>
</dbReference>
<dbReference type="GO" id="GO:0005634">
    <property type="term" value="C:nucleus"/>
    <property type="evidence" value="ECO:0007669"/>
    <property type="project" value="UniProtKB-SubCell"/>
</dbReference>
<feature type="domain" description="C2H2-type" evidence="11">
    <location>
        <begin position="811"/>
        <end position="835"/>
    </location>
</feature>
<dbReference type="InterPro" id="IPR036236">
    <property type="entry name" value="Znf_C2H2_sf"/>
</dbReference>
<evidence type="ECO:0000259" key="11">
    <source>
        <dbReference type="PROSITE" id="PS50157"/>
    </source>
</evidence>
<feature type="domain" description="C2H2-type" evidence="11">
    <location>
        <begin position="897"/>
        <end position="921"/>
    </location>
</feature>
<dbReference type="SMART" id="SM00355">
    <property type="entry name" value="ZnF_C2H2"/>
    <property type="match status" value="10"/>
</dbReference>
<dbReference type="GO" id="GO:0008270">
    <property type="term" value="F:zinc ion binding"/>
    <property type="evidence" value="ECO:0007669"/>
    <property type="project" value="UniProtKB-KW"/>
</dbReference>
<accession>A0A1D2MMU1</accession>
<evidence type="ECO:0000256" key="7">
    <source>
        <dbReference type="ARBA" id="ARBA00023163"/>
    </source>
</evidence>
<organism evidence="12 13">
    <name type="scientific">Orchesella cincta</name>
    <name type="common">Springtail</name>
    <name type="synonym">Podura cincta</name>
    <dbReference type="NCBI Taxonomy" id="48709"/>
    <lineage>
        <taxon>Eukaryota</taxon>
        <taxon>Metazoa</taxon>
        <taxon>Ecdysozoa</taxon>
        <taxon>Arthropoda</taxon>
        <taxon>Hexapoda</taxon>
        <taxon>Collembola</taxon>
        <taxon>Entomobryomorpha</taxon>
        <taxon>Entomobryoidea</taxon>
        <taxon>Orchesellidae</taxon>
        <taxon>Orchesellinae</taxon>
        <taxon>Orchesella</taxon>
    </lineage>
</organism>
<feature type="compositionally biased region" description="Basic and acidic residues" evidence="10">
    <location>
        <begin position="311"/>
        <end position="333"/>
    </location>
</feature>
<dbReference type="PANTHER" id="PTHR24394:SF29">
    <property type="entry name" value="MYONEURIN"/>
    <property type="match status" value="1"/>
</dbReference>
<evidence type="ECO:0000256" key="2">
    <source>
        <dbReference type="ARBA" id="ARBA00022723"/>
    </source>
</evidence>
<feature type="compositionally biased region" description="Acidic residues" evidence="10">
    <location>
        <begin position="272"/>
        <end position="288"/>
    </location>
</feature>
<evidence type="ECO:0000256" key="6">
    <source>
        <dbReference type="ARBA" id="ARBA00023015"/>
    </source>
</evidence>
<keyword evidence="6" id="KW-0805">Transcription regulation</keyword>
<dbReference type="FunFam" id="3.30.160.60:FF:001289">
    <property type="entry name" value="Zinc finger protein 574"/>
    <property type="match status" value="1"/>
</dbReference>
<evidence type="ECO:0000256" key="9">
    <source>
        <dbReference type="PROSITE-ProRule" id="PRU00042"/>
    </source>
</evidence>
<feature type="domain" description="C2H2-type" evidence="11">
    <location>
        <begin position="870"/>
        <end position="892"/>
    </location>
</feature>
<evidence type="ECO:0000256" key="4">
    <source>
        <dbReference type="ARBA" id="ARBA00022771"/>
    </source>
</evidence>
<feature type="compositionally biased region" description="Polar residues" evidence="10">
    <location>
        <begin position="261"/>
        <end position="271"/>
    </location>
</feature>
<reference evidence="12 13" key="1">
    <citation type="journal article" date="2016" name="Genome Biol. Evol.">
        <title>Gene Family Evolution Reflects Adaptation to Soil Environmental Stressors in the Genome of the Collembolan Orchesella cincta.</title>
        <authorList>
            <person name="Faddeeva-Vakhrusheva A."/>
            <person name="Derks M.F."/>
            <person name="Anvar S.Y."/>
            <person name="Agamennone V."/>
            <person name="Suring W."/>
            <person name="Smit S."/>
            <person name="van Straalen N.M."/>
            <person name="Roelofs D."/>
        </authorList>
    </citation>
    <scope>NUCLEOTIDE SEQUENCE [LARGE SCALE GENOMIC DNA]</scope>
    <source>
        <tissue evidence="12">Mixed pool</tissue>
    </source>
</reference>
<keyword evidence="4 9" id="KW-0863">Zinc-finger</keyword>
<dbReference type="EMBL" id="LJIJ01000819">
    <property type="protein sequence ID" value="ODM94349.1"/>
    <property type="molecule type" value="Genomic_DNA"/>
</dbReference>
<gene>
    <name evidence="12" type="ORF">Ocin01_12330</name>
</gene>
<dbReference type="STRING" id="48709.A0A1D2MMU1"/>
<feature type="compositionally biased region" description="Basic and acidic residues" evidence="10">
    <location>
        <begin position="569"/>
        <end position="579"/>
    </location>
</feature>
<evidence type="ECO:0000256" key="5">
    <source>
        <dbReference type="ARBA" id="ARBA00022833"/>
    </source>
</evidence>
<keyword evidence="2" id="KW-0479">Metal-binding</keyword>
<feature type="region of interest" description="Disordered" evidence="10">
    <location>
        <begin position="542"/>
        <end position="588"/>
    </location>
</feature>
<keyword evidence="3" id="KW-0677">Repeat</keyword>
<keyword evidence="8" id="KW-0539">Nucleus</keyword>